<evidence type="ECO:0000313" key="14">
    <source>
        <dbReference type="Proteomes" id="UP000291259"/>
    </source>
</evidence>
<dbReference type="CDD" id="cd03425">
    <property type="entry name" value="NUDIX_MutT_NudA_like"/>
    <property type="match status" value="1"/>
</dbReference>
<dbReference type="InterPro" id="IPR015797">
    <property type="entry name" value="NUDIX_hydrolase-like_dom_sf"/>
</dbReference>
<comment type="similarity">
    <text evidence="2">Belongs to the Nudix hydrolase family.</text>
</comment>
<sequence length="132" mass="14912">MTLRQIEVVAAVIVRDGLVLGARRSARQSLSGLWEFPGGKVEPDEVHSNALAREIREELACEVKVGELVLTDAHEYEFGEVQLSTYWCTLKHGEPYALEHAEVRWLHPRRLQQLEWAPADLSAVEAIVNKMP</sequence>
<protein>
    <recommendedName>
        <fullName evidence="11">8-oxo-dGTP diphosphatase</fullName>
        <ecNumber evidence="11">3.6.1.55</ecNumber>
    </recommendedName>
</protein>
<dbReference type="PANTHER" id="PTHR47707">
    <property type="entry name" value="8-OXO-DGTP DIPHOSPHATASE"/>
    <property type="match status" value="1"/>
</dbReference>
<evidence type="ECO:0000256" key="11">
    <source>
        <dbReference type="ARBA" id="ARBA00038905"/>
    </source>
</evidence>
<evidence type="ECO:0000256" key="3">
    <source>
        <dbReference type="ARBA" id="ARBA00022457"/>
    </source>
</evidence>
<evidence type="ECO:0000256" key="8">
    <source>
        <dbReference type="ARBA" id="ARBA00022842"/>
    </source>
</evidence>
<dbReference type="GO" id="GO:0006281">
    <property type="term" value="P:DNA repair"/>
    <property type="evidence" value="ECO:0007669"/>
    <property type="project" value="UniProtKB-KW"/>
</dbReference>
<dbReference type="GO" id="GO:0044715">
    <property type="term" value="F:8-oxo-dGDP phosphatase activity"/>
    <property type="evidence" value="ECO:0007669"/>
    <property type="project" value="TreeGrafter"/>
</dbReference>
<dbReference type="RefSeq" id="WP_129189807.1">
    <property type="nucleotide sequence ID" value="NZ_CP035491.1"/>
</dbReference>
<keyword evidence="4" id="KW-0235">DNA replication</keyword>
<dbReference type="PROSITE" id="PS51462">
    <property type="entry name" value="NUDIX"/>
    <property type="match status" value="1"/>
</dbReference>
<evidence type="ECO:0000256" key="2">
    <source>
        <dbReference type="ARBA" id="ARBA00005582"/>
    </source>
</evidence>
<dbReference type="GO" id="GO:0046872">
    <property type="term" value="F:metal ion binding"/>
    <property type="evidence" value="ECO:0007669"/>
    <property type="project" value="UniProtKB-KW"/>
</dbReference>
<dbReference type="Proteomes" id="UP000291259">
    <property type="component" value="Chromosome"/>
</dbReference>
<evidence type="ECO:0000256" key="10">
    <source>
        <dbReference type="ARBA" id="ARBA00035861"/>
    </source>
</evidence>
<dbReference type="Pfam" id="PF14815">
    <property type="entry name" value="NUDIX_4"/>
    <property type="match status" value="1"/>
</dbReference>
<gene>
    <name evidence="13" type="ORF">ET445_06170</name>
</gene>
<evidence type="ECO:0000256" key="5">
    <source>
        <dbReference type="ARBA" id="ARBA00022723"/>
    </source>
</evidence>
<dbReference type="InterPro" id="IPR047127">
    <property type="entry name" value="MutT-like"/>
</dbReference>
<dbReference type="GO" id="GO:0035539">
    <property type="term" value="F:8-oxo-7,8-dihydrodeoxyguanosine triphosphate pyrophosphatase activity"/>
    <property type="evidence" value="ECO:0007669"/>
    <property type="project" value="UniProtKB-EC"/>
</dbReference>
<dbReference type="PANTHER" id="PTHR47707:SF1">
    <property type="entry name" value="NUDIX HYDROLASE FAMILY PROTEIN"/>
    <property type="match status" value="1"/>
</dbReference>
<feature type="domain" description="Nudix hydrolase" evidence="12">
    <location>
        <begin position="4"/>
        <end position="128"/>
    </location>
</feature>
<keyword evidence="7 13" id="KW-0378">Hydrolase</keyword>
<evidence type="ECO:0000256" key="7">
    <source>
        <dbReference type="ARBA" id="ARBA00022801"/>
    </source>
</evidence>
<evidence type="ECO:0000256" key="6">
    <source>
        <dbReference type="ARBA" id="ARBA00022763"/>
    </source>
</evidence>
<dbReference type="GO" id="GO:0008413">
    <property type="term" value="F:8-oxo-7,8-dihydroguanosine triphosphate pyrophosphatase activity"/>
    <property type="evidence" value="ECO:0007669"/>
    <property type="project" value="TreeGrafter"/>
</dbReference>
<dbReference type="InterPro" id="IPR000086">
    <property type="entry name" value="NUDIX_hydrolase_dom"/>
</dbReference>
<dbReference type="InterPro" id="IPR029119">
    <property type="entry name" value="MutY_C"/>
</dbReference>
<evidence type="ECO:0000256" key="1">
    <source>
        <dbReference type="ARBA" id="ARBA00001946"/>
    </source>
</evidence>
<dbReference type="GO" id="GO:0044716">
    <property type="term" value="F:8-oxo-GDP phosphatase activity"/>
    <property type="evidence" value="ECO:0007669"/>
    <property type="project" value="TreeGrafter"/>
</dbReference>
<dbReference type="Gene3D" id="3.90.79.10">
    <property type="entry name" value="Nucleoside Triphosphate Pyrophosphohydrolase"/>
    <property type="match status" value="1"/>
</dbReference>
<name>A0A4P6F9X7_9MICO</name>
<keyword evidence="6" id="KW-0227">DNA damage</keyword>
<comment type="cofactor">
    <cofactor evidence="1">
        <name>Mg(2+)</name>
        <dbReference type="ChEBI" id="CHEBI:18420"/>
    </cofactor>
</comment>
<dbReference type="GO" id="GO:0006260">
    <property type="term" value="P:DNA replication"/>
    <property type="evidence" value="ECO:0007669"/>
    <property type="project" value="UniProtKB-KW"/>
</dbReference>
<organism evidence="13 14">
    <name type="scientific">Agromyces protaetiae</name>
    <dbReference type="NCBI Taxonomy" id="2509455"/>
    <lineage>
        <taxon>Bacteria</taxon>
        <taxon>Bacillati</taxon>
        <taxon>Actinomycetota</taxon>
        <taxon>Actinomycetes</taxon>
        <taxon>Micrococcales</taxon>
        <taxon>Microbacteriaceae</taxon>
        <taxon>Agromyces</taxon>
    </lineage>
</organism>
<keyword evidence="9" id="KW-0234">DNA repair</keyword>
<dbReference type="SUPFAM" id="SSF55811">
    <property type="entry name" value="Nudix"/>
    <property type="match status" value="1"/>
</dbReference>
<reference evidence="13 14" key="1">
    <citation type="submission" date="2019-01" db="EMBL/GenBank/DDBJ databases">
        <title>Genome sequencing of strain FW100M-8.</title>
        <authorList>
            <person name="Heo J."/>
            <person name="Kim S.-J."/>
            <person name="Kim J.-S."/>
            <person name="Hong S.-B."/>
            <person name="Kwon S.-W."/>
        </authorList>
    </citation>
    <scope>NUCLEOTIDE SEQUENCE [LARGE SCALE GENOMIC DNA]</scope>
    <source>
        <strain evidence="13 14">FW100M-8</strain>
    </source>
</reference>
<evidence type="ECO:0000256" key="9">
    <source>
        <dbReference type="ARBA" id="ARBA00023204"/>
    </source>
</evidence>
<evidence type="ECO:0000313" key="13">
    <source>
        <dbReference type="EMBL" id="QAY72990.1"/>
    </source>
</evidence>
<dbReference type="AlphaFoldDB" id="A0A4P6F9X7"/>
<proteinExistence type="inferred from homology"/>
<comment type="catalytic activity">
    <reaction evidence="10">
        <text>8-oxo-dGTP + H2O = 8-oxo-dGMP + diphosphate + H(+)</text>
        <dbReference type="Rhea" id="RHEA:31575"/>
        <dbReference type="ChEBI" id="CHEBI:15377"/>
        <dbReference type="ChEBI" id="CHEBI:15378"/>
        <dbReference type="ChEBI" id="CHEBI:33019"/>
        <dbReference type="ChEBI" id="CHEBI:63224"/>
        <dbReference type="ChEBI" id="CHEBI:77896"/>
        <dbReference type="EC" id="3.6.1.55"/>
    </reaction>
</comment>
<keyword evidence="3" id="KW-0515">Mutator protein</keyword>
<evidence type="ECO:0000256" key="4">
    <source>
        <dbReference type="ARBA" id="ARBA00022705"/>
    </source>
</evidence>
<keyword evidence="5" id="KW-0479">Metal-binding</keyword>
<keyword evidence="14" id="KW-1185">Reference proteome</keyword>
<accession>A0A4P6F9X7</accession>
<dbReference type="OrthoDB" id="9804442at2"/>
<evidence type="ECO:0000259" key="12">
    <source>
        <dbReference type="PROSITE" id="PS51462"/>
    </source>
</evidence>
<keyword evidence="8" id="KW-0460">Magnesium</keyword>
<dbReference type="EC" id="3.6.1.55" evidence="11"/>
<dbReference type="EMBL" id="CP035491">
    <property type="protein sequence ID" value="QAY72990.1"/>
    <property type="molecule type" value="Genomic_DNA"/>
</dbReference>
<dbReference type="KEGG" id="agf:ET445_06170"/>